<dbReference type="AlphaFoldDB" id="A0A068QPZ1"/>
<dbReference type="HOGENOM" id="CLU_189287_0_0_6"/>
<name>A0A068QPZ1_9GAMM</name>
<evidence type="ECO:0000313" key="2">
    <source>
        <dbReference type="Proteomes" id="UP000032721"/>
    </source>
</evidence>
<evidence type="ECO:0000313" key="1">
    <source>
        <dbReference type="EMBL" id="CDG15890.1"/>
    </source>
</evidence>
<accession>A0A068QPZ1</accession>
<dbReference type="KEGG" id="xdo:XDD1_0179"/>
<organism evidence="1 2">
    <name type="scientific">Xenorhabdus doucetiae</name>
    <dbReference type="NCBI Taxonomy" id="351671"/>
    <lineage>
        <taxon>Bacteria</taxon>
        <taxon>Pseudomonadati</taxon>
        <taxon>Pseudomonadota</taxon>
        <taxon>Gammaproteobacteria</taxon>
        <taxon>Enterobacterales</taxon>
        <taxon>Morganellaceae</taxon>
        <taxon>Xenorhabdus</taxon>
    </lineage>
</organism>
<gene>
    <name evidence="1" type="ORF">XDD1_0179</name>
</gene>
<proteinExistence type="predicted"/>
<sequence length="89" mass="10242">MIVIGIISDIGNKCFVTHFRGRFIPCHTGFYFIAPPKQSADRDLKVGARLFERQRMLVFVCQNSFSEIETVTHFNSTLSLEFGYYDTVL</sequence>
<dbReference type="Proteomes" id="UP000032721">
    <property type="component" value="Chromosome"/>
</dbReference>
<dbReference type="STRING" id="351671.XDD1_0179"/>
<dbReference type="EMBL" id="FO704550">
    <property type="protein sequence ID" value="CDG15890.1"/>
    <property type="molecule type" value="Genomic_DNA"/>
</dbReference>
<protein>
    <submittedName>
        <fullName evidence="1">Uncharacterized protein</fullName>
    </submittedName>
</protein>
<reference evidence="1 2" key="1">
    <citation type="submission" date="2013-07" db="EMBL/GenBank/DDBJ databases">
        <authorList>
            <person name="Genoscope - CEA"/>
        </authorList>
    </citation>
    <scope>NUCLEOTIDE SEQUENCE [LARGE SCALE GENOMIC DNA]</scope>
    <source>
        <strain evidence="2">FRM16 / DSM 17909</strain>
    </source>
</reference>